<dbReference type="EMBL" id="JBHLWB010000005">
    <property type="protein sequence ID" value="MFC0309186.1"/>
    <property type="molecule type" value="Genomic_DNA"/>
</dbReference>
<accession>A0ABV6H0N0</accession>
<evidence type="ECO:0000313" key="1">
    <source>
        <dbReference type="EMBL" id="MFC0309186.1"/>
    </source>
</evidence>
<protein>
    <submittedName>
        <fullName evidence="1">Uncharacterized protein</fullName>
    </submittedName>
</protein>
<proteinExistence type="predicted"/>
<reference evidence="1 2" key="1">
    <citation type="submission" date="2024-09" db="EMBL/GenBank/DDBJ databases">
        <authorList>
            <person name="Sun Q."/>
            <person name="Mori K."/>
        </authorList>
    </citation>
    <scope>NUCLEOTIDE SEQUENCE [LARGE SCALE GENOMIC DNA]</scope>
    <source>
        <strain evidence="1 2">CCM 7539</strain>
    </source>
</reference>
<dbReference type="RefSeq" id="WP_382370411.1">
    <property type="nucleotide sequence ID" value="NZ_JBHLWB010000005.1"/>
</dbReference>
<comment type="caution">
    <text evidence="1">The sequence shown here is derived from an EMBL/GenBank/DDBJ whole genome shotgun (WGS) entry which is preliminary data.</text>
</comment>
<name>A0ABV6H0N0_9PAST</name>
<dbReference type="Proteomes" id="UP001589767">
    <property type="component" value="Unassembled WGS sequence"/>
</dbReference>
<gene>
    <name evidence="1" type="ORF">ACFFHK_05620</name>
</gene>
<evidence type="ECO:0000313" key="2">
    <source>
        <dbReference type="Proteomes" id="UP001589767"/>
    </source>
</evidence>
<organism evidence="1 2">
    <name type="scientific">Gallibacterium trehalosifermentans</name>
    <dbReference type="NCBI Taxonomy" id="516935"/>
    <lineage>
        <taxon>Bacteria</taxon>
        <taxon>Pseudomonadati</taxon>
        <taxon>Pseudomonadota</taxon>
        <taxon>Gammaproteobacteria</taxon>
        <taxon>Pasteurellales</taxon>
        <taxon>Pasteurellaceae</taxon>
        <taxon>Gallibacterium</taxon>
    </lineage>
</organism>
<keyword evidence="2" id="KW-1185">Reference proteome</keyword>
<sequence>MSIDFQYSHLMEALIVEGAIGEAYLAIDEVNNNLVTLNDLDFDIINNLETNDLTAIYNDDRIYKDGYKKLTEVKFNDDAVNYFKNDTSLSSIIQEIVLDRPKGCFIILEYTRGLTALVYNKNCYFFDAIKIHK</sequence>